<reference evidence="3 5" key="1">
    <citation type="submission" date="2018-06" db="EMBL/GenBank/DDBJ databases">
        <title>Genomic Encyclopedia of Archaeal and Bacterial Type Strains, Phase II (KMG-II): from individual species to whole genera.</title>
        <authorList>
            <person name="Goeker M."/>
        </authorList>
    </citation>
    <scope>NUCLEOTIDE SEQUENCE [LARGE SCALE GENOMIC DNA]</scope>
    <source>
        <strain evidence="3 5">DSM 22686</strain>
    </source>
</reference>
<evidence type="ECO:0000256" key="1">
    <source>
        <dbReference type="ARBA" id="ARBA00022679"/>
    </source>
</evidence>
<dbReference type="Proteomes" id="UP000321927">
    <property type="component" value="Unassembled WGS sequence"/>
</dbReference>
<sequence>MILLDAVFINNSGGKVLLDYLVPQLFEKHPDTFFLLDQRVKNSYDFLPPNQVKFIPNSLIERHEFYKNNFNKFTSILCFGNVPPAIRLKAKVFTYLHNSVLFYTGPDFPFKVAIGYKVKSIIVRFLKKNTDFWCVQTPFMKREMEKHWKINPDKIIVIPFFNTFSYPDSEKRSLHEYYYISDGHPNKMHNNLLEAFKKAYLKNPMISLNLTISAQYPELIKKVETLQSEGVSVKNLGWCTSDQLKSIYSKGGYLLFPSTQESFGLGLIEAAQYGMKVIASDLPFVHEVIEPSYTFDPWNIDSIAEAIETSIDTSLPTTKLKIENEILKLLEVINK</sequence>
<reference evidence="4 6" key="2">
    <citation type="submission" date="2019-08" db="EMBL/GenBank/DDBJ databases">
        <title>Genome of Algoriphagus ratkowskyi IC026.</title>
        <authorList>
            <person name="Bowman J.P."/>
        </authorList>
    </citation>
    <scope>NUCLEOTIDE SEQUENCE [LARGE SCALE GENOMIC DNA]</scope>
    <source>
        <strain evidence="4 6">IC026</strain>
    </source>
</reference>
<keyword evidence="1 3" id="KW-0808">Transferase</keyword>
<dbReference type="AlphaFoldDB" id="A0A2W7RTD1"/>
<evidence type="ECO:0000313" key="4">
    <source>
        <dbReference type="EMBL" id="TXD79073.1"/>
    </source>
</evidence>
<dbReference type="GO" id="GO:0016757">
    <property type="term" value="F:glycosyltransferase activity"/>
    <property type="evidence" value="ECO:0007669"/>
    <property type="project" value="InterPro"/>
</dbReference>
<organism evidence="3 5">
    <name type="scientific">Algoriphagus ratkowskyi</name>
    <dbReference type="NCBI Taxonomy" id="57028"/>
    <lineage>
        <taxon>Bacteria</taxon>
        <taxon>Pseudomonadati</taxon>
        <taxon>Bacteroidota</taxon>
        <taxon>Cytophagia</taxon>
        <taxon>Cytophagales</taxon>
        <taxon>Cyclobacteriaceae</taxon>
        <taxon>Algoriphagus</taxon>
    </lineage>
</organism>
<comment type="caution">
    <text evidence="3">The sequence shown here is derived from an EMBL/GenBank/DDBJ whole genome shotgun (WGS) entry which is preliminary data.</text>
</comment>
<dbReference type="Pfam" id="PF00534">
    <property type="entry name" value="Glycos_transf_1"/>
    <property type="match status" value="1"/>
</dbReference>
<evidence type="ECO:0000313" key="6">
    <source>
        <dbReference type="Proteomes" id="UP000321927"/>
    </source>
</evidence>
<dbReference type="RefSeq" id="WP_086498300.1">
    <property type="nucleotide sequence ID" value="NZ_MSSV01000002.1"/>
</dbReference>
<evidence type="ECO:0000313" key="5">
    <source>
        <dbReference type="Proteomes" id="UP000249115"/>
    </source>
</evidence>
<gene>
    <name evidence="4" type="ORF">ESW18_06025</name>
    <name evidence="3" type="ORF">LV84_01938</name>
</gene>
<accession>A0A2W7RTD1</accession>
<keyword evidence="6" id="KW-1185">Reference proteome</keyword>
<dbReference type="SUPFAM" id="SSF53756">
    <property type="entry name" value="UDP-Glycosyltransferase/glycogen phosphorylase"/>
    <property type="match status" value="1"/>
</dbReference>
<dbReference type="Proteomes" id="UP000249115">
    <property type="component" value="Unassembled WGS sequence"/>
</dbReference>
<evidence type="ECO:0000313" key="3">
    <source>
        <dbReference type="EMBL" id="PZX57809.1"/>
    </source>
</evidence>
<dbReference type="PANTHER" id="PTHR46401">
    <property type="entry name" value="GLYCOSYLTRANSFERASE WBBK-RELATED"/>
    <property type="match status" value="1"/>
</dbReference>
<protein>
    <submittedName>
        <fullName evidence="4">Glycosyltransferase family 4 protein</fullName>
    </submittedName>
    <submittedName>
        <fullName evidence="3">Glycosyltransferase involved in cell wall biosynthesis</fullName>
    </submittedName>
</protein>
<feature type="domain" description="Glycosyl transferase family 1" evidence="2">
    <location>
        <begin position="179"/>
        <end position="311"/>
    </location>
</feature>
<dbReference type="InterPro" id="IPR001296">
    <property type="entry name" value="Glyco_trans_1"/>
</dbReference>
<name>A0A2W7RTD1_9BACT</name>
<dbReference type="PANTHER" id="PTHR46401:SF2">
    <property type="entry name" value="GLYCOSYLTRANSFERASE WBBK-RELATED"/>
    <property type="match status" value="1"/>
</dbReference>
<dbReference type="EMBL" id="QKZU01000006">
    <property type="protein sequence ID" value="PZX57809.1"/>
    <property type="molecule type" value="Genomic_DNA"/>
</dbReference>
<proteinExistence type="predicted"/>
<dbReference type="OrthoDB" id="596635at2"/>
<dbReference type="EMBL" id="VORV01000003">
    <property type="protein sequence ID" value="TXD79073.1"/>
    <property type="molecule type" value="Genomic_DNA"/>
</dbReference>
<dbReference type="Gene3D" id="3.40.50.2000">
    <property type="entry name" value="Glycogen Phosphorylase B"/>
    <property type="match status" value="2"/>
</dbReference>
<evidence type="ECO:0000259" key="2">
    <source>
        <dbReference type="Pfam" id="PF00534"/>
    </source>
</evidence>